<protein>
    <submittedName>
        <fullName evidence="1">Uncharacterized protein</fullName>
    </submittedName>
</protein>
<gene>
    <name evidence="1" type="ORF">SPIL2461_LOCUS21808</name>
</gene>
<evidence type="ECO:0000313" key="1">
    <source>
        <dbReference type="EMBL" id="CAE7752470.1"/>
    </source>
</evidence>
<organism evidence="1 2">
    <name type="scientific">Symbiodinium pilosum</name>
    <name type="common">Dinoflagellate</name>
    <dbReference type="NCBI Taxonomy" id="2952"/>
    <lineage>
        <taxon>Eukaryota</taxon>
        <taxon>Sar</taxon>
        <taxon>Alveolata</taxon>
        <taxon>Dinophyceae</taxon>
        <taxon>Suessiales</taxon>
        <taxon>Symbiodiniaceae</taxon>
        <taxon>Symbiodinium</taxon>
    </lineage>
</organism>
<name>A0A812XXH7_SYMPI</name>
<keyword evidence="2" id="KW-1185">Reference proteome</keyword>
<dbReference type="AlphaFoldDB" id="A0A812XXH7"/>
<dbReference type="Proteomes" id="UP000649617">
    <property type="component" value="Unassembled WGS sequence"/>
</dbReference>
<reference evidence="1" key="1">
    <citation type="submission" date="2021-02" db="EMBL/GenBank/DDBJ databases">
        <authorList>
            <person name="Dougan E. K."/>
            <person name="Rhodes N."/>
            <person name="Thang M."/>
            <person name="Chan C."/>
        </authorList>
    </citation>
    <scope>NUCLEOTIDE SEQUENCE</scope>
</reference>
<accession>A0A812XXH7</accession>
<sequence length="191" mass="21869">MQWRLDCPQVNYEDTWTPDLIFLLSAPASIPVVWLYDYDDDYQCYSSYSNYQSRWHSCHVRACTVARAIVLLPLPLTLGLPFTQSYGNVCDHLQMQEKVHARNCLYMVTGLVGHHNIKVMYVKLSLQVQQSEFSIQLHCKRKESANYTDPGLNVQAESASLELAFLCLARGRAIQVLTLSHLKMMSSLPPR</sequence>
<proteinExistence type="predicted"/>
<comment type="caution">
    <text evidence="1">The sequence shown here is derived from an EMBL/GenBank/DDBJ whole genome shotgun (WGS) entry which is preliminary data.</text>
</comment>
<evidence type="ECO:0000313" key="2">
    <source>
        <dbReference type="Proteomes" id="UP000649617"/>
    </source>
</evidence>
<dbReference type="EMBL" id="CAJNIZ010046615">
    <property type="protein sequence ID" value="CAE7752470.1"/>
    <property type="molecule type" value="Genomic_DNA"/>
</dbReference>